<feature type="transmembrane region" description="Helical" evidence="7">
    <location>
        <begin position="559"/>
        <end position="577"/>
    </location>
</feature>
<dbReference type="InterPro" id="IPR011701">
    <property type="entry name" value="MFS"/>
</dbReference>
<evidence type="ECO:0000256" key="6">
    <source>
        <dbReference type="SAM" id="MobiDB-lite"/>
    </source>
</evidence>
<dbReference type="InterPro" id="IPR020846">
    <property type="entry name" value="MFS_dom"/>
</dbReference>
<feature type="region of interest" description="Disordered" evidence="6">
    <location>
        <begin position="344"/>
        <end position="372"/>
    </location>
</feature>
<dbReference type="EMBL" id="CAICTM010000116">
    <property type="protein sequence ID" value="CAB9501745.1"/>
    <property type="molecule type" value="Genomic_DNA"/>
</dbReference>
<keyword evidence="3 7" id="KW-0812">Transmembrane</keyword>
<keyword evidence="2" id="KW-1003">Cell membrane</keyword>
<dbReference type="GO" id="GO:0005886">
    <property type="term" value="C:plasma membrane"/>
    <property type="evidence" value="ECO:0007669"/>
    <property type="project" value="UniProtKB-SubCell"/>
</dbReference>
<dbReference type="OrthoDB" id="419616at2759"/>
<feature type="transmembrane region" description="Helical" evidence="7">
    <location>
        <begin position="490"/>
        <end position="515"/>
    </location>
</feature>
<keyword evidence="4 7" id="KW-1133">Transmembrane helix</keyword>
<evidence type="ECO:0000256" key="5">
    <source>
        <dbReference type="ARBA" id="ARBA00023136"/>
    </source>
</evidence>
<feature type="transmembrane region" description="Helical" evidence="7">
    <location>
        <begin position="293"/>
        <end position="312"/>
    </location>
</feature>
<evidence type="ECO:0000256" key="3">
    <source>
        <dbReference type="ARBA" id="ARBA00022692"/>
    </source>
</evidence>
<dbReference type="Gene3D" id="1.20.1250.20">
    <property type="entry name" value="MFS general substrate transporter like domains"/>
    <property type="match status" value="1"/>
</dbReference>
<comment type="caution">
    <text evidence="9">The sequence shown here is derived from an EMBL/GenBank/DDBJ whole genome shotgun (WGS) entry which is preliminary data.</text>
</comment>
<evidence type="ECO:0000259" key="8">
    <source>
        <dbReference type="PROSITE" id="PS50850"/>
    </source>
</evidence>
<dbReference type="PANTHER" id="PTHR43124">
    <property type="entry name" value="PURINE EFFLUX PUMP PBUE"/>
    <property type="match status" value="1"/>
</dbReference>
<feature type="transmembrane region" description="Helical" evidence="7">
    <location>
        <begin position="431"/>
        <end position="451"/>
    </location>
</feature>
<feature type="transmembrane region" description="Helical" evidence="7">
    <location>
        <begin position="204"/>
        <end position="223"/>
    </location>
</feature>
<keyword evidence="10" id="KW-1185">Reference proteome</keyword>
<dbReference type="PROSITE" id="PS50850">
    <property type="entry name" value="MFS"/>
    <property type="match status" value="1"/>
</dbReference>
<dbReference type="AlphaFoldDB" id="A0A9N8H730"/>
<evidence type="ECO:0000256" key="4">
    <source>
        <dbReference type="ARBA" id="ARBA00022989"/>
    </source>
</evidence>
<dbReference type="Pfam" id="PF07690">
    <property type="entry name" value="MFS_1"/>
    <property type="match status" value="1"/>
</dbReference>
<organism evidence="9 10">
    <name type="scientific">Seminavis robusta</name>
    <dbReference type="NCBI Taxonomy" id="568900"/>
    <lineage>
        <taxon>Eukaryota</taxon>
        <taxon>Sar</taxon>
        <taxon>Stramenopiles</taxon>
        <taxon>Ochrophyta</taxon>
        <taxon>Bacillariophyta</taxon>
        <taxon>Bacillariophyceae</taxon>
        <taxon>Bacillariophycidae</taxon>
        <taxon>Naviculales</taxon>
        <taxon>Naviculaceae</taxon>
        <taxon>Seminavis</taxon>
    </lineage>
</organism>
<feature type="transmembrane region" description="Helical" evidence="7">
    <location>
        <begin position="229"/>
        <end position="250"/>
    </location>
</feature>
<reference evidence="9" key="1">
    <citation type="submission" date="2020-06" db="EMBL/GenBank/DDBJ databases">
        <authorList>
            <consortium name="Plant Systems Biology data submission"/>
        </authorList>
    </citation>
    <scope>NUCLEOTIDE SEQUENCE</scope>
    <source>
        <strain evidence="9">D6</strain>
    </source>
</reference>
<dbReference type="SUPFAM" id="SSF103473">
    <property type="entry name" value="MFS general substrate transporter"/>
    <property type="match status" value="1"/>
</dbReference>
<evidence type="ECO:0000256" key="1">
    <source>
        <dbReference type="ARBA" id="ARBA00004651"/>
    </source>
</evidence>
<feature type="transmembrane region" description="Helical" evidence="7">
    <location>
        <begin position="536"/>
        <end position="553"/>
    </location>
</feature>
<dbReference type="Proteomes" id="UP001153069">
    <property type="component" value="Unassembled WGS sequence"/>
</dbReference>
<feature type="transmembrane region" description="Helical" evidence="7">
    <location>
        <begin position="262"/>
        <end position="281"/>
    </location>
</feature>
<dbReference type="GO" id="GO:0022857">
    <property type="term" value="F:transmembrane transporter activity"/>
    <property type="evidence" value="ECO:0007669"/>
    <property type="project" value="InterPro"/>
</dbReference>
<proteinExistence type="predicted"/>
<feature type="domain" description="Major facilitator superfamily (MFS) profile" evidence="8">
    <location>
        <begin position="138"/>
        <end position="581"/>
    </location>
</feature>
<name>A0A9N8H730_9STRA</name>
<dbReference type="CDD" id="cd17325">
    <property type="entry name" value="MFS_MdtG_SLC18_like"/>
    <property type="match status" value="1"/>
</dbReference>
<evidence type="ECO:0000256" key="7">
    <source>
        <dbReference type="SAM" id="Phobius"/>
    </source>
</evidence>
<sequence>MDRARLYEYLELQSFSPDEMNLAFRTISTFSSLRLTHDQDDVIDKTQIQAFLVDRLAQIQNQIVNDNQNNVHIQDTDFTEEQRLEYAQQDAERFLQVFVNHSRGSGNNNENGPAGITVSKDQFVQTLTEMATAVDMKRMWPITASILLVGTSVGVVLPAMPFVVEALQLTPGQYGTVVSAFALSKMASNIPSAILVERHGRKPYLTYSLVLIAFGVGGIGFAGSFGELYLCRLLTGAGVAALTTASQLMVTDVSTPLNRATTMSPIVSAFAAGTALGPALGGTMVDQVGLQNTFAMVGASYLGVAILNSIILKETKPPKQPLLHLFHDLPWVKLPLTNQKQQDKISNVAPVDNNNSNNENNRSQTEKDDSTSLATAAKDALAQWIPLFHNDQIRSVMIMNGFYWFALSGSQMTLLPLILTSPAPTGLEMSAGAVGQIYMSMSLVQVLSNPLMARYLVDRIGKAAAISGGCTVIAASMISLPLWTNPPENWPIFVGTLGFWALGSSMLSTAPLAYISDKVTEDKRAQAIAMLRTSGDVGFLLGASCTGGFADLLGGSLDLAMQSSGGLLSAATFWFIVRQKLLWNTNGSAESTTGTTGTSTRDKKRH</sequence>
<feature type="transmembrane region" description="Helical" evidence="7">
    <location>
        <begin position="402"/>
        <end position="419"/>
    </location>
</feature>
<protein>
    <submittedName>
        <fullName evidence="9">Sugar (And other) transporter</fullName>
    </submittedName>
</protein>
<gene>
    <name evidence="9" type="ORF">SEMRO_117_G057380.1</name>
</gene>
<evidence type="ECO:0000313" key="10">
    <source>
        <dbReference type="Proteomes" id="UP001153069"/>
    </source>
</evidence>
<dbReference type="PANTHER" id="PTHR43124:SF3">
    <property type="entry name" value="CHLORAMPHENICOL EFFLUX PUMP RV0191"/>
    <property type="match status" value="1"/>
</dbReference>
<feature type="transmembrane region" description="Helical" evidence="7">
    <location>
        <begin position="139"/>
        <end position="160"/>
    </location>
</feature>
<feature type="transmembrane region" description="Helical" evidence="7">
    <location>
        <begin position="463"/>
        <end position="484"/>
    </location>
</feature>
<dbReference type="InterPro" id="IPR036259">
    <property type="entry name" value="MFS_trans_sf"/>
</dbReference>
<evidence type="ECO:0000313" key="9">
    <source>
        <dbReference type="EMBL" id="CAB9501745.1"/>
    </source>
</evidence>
<evidence type="ECO:0000256" key="2">
    <source>
        <dbReference type="ARBA" id="ARBA00022475"/>
    </source>
</evidence>
<keyword evidence="5 7" id="KW-0472">Membrane</keyword>
<accession>A0A9N8H730</accession>
<comment type="subcellular location">
    <subcellularLocation>
        <location evidence="1">Cell membrane</location>
        <topology evidence="1">Multi-pass membrane protein</topology>
    </subcellularLocation>
</comment>
<dbReference type="InterPro" id="IPR050189">
    <property type="entry name" value="MFS_Efflux_Transporters"/>
</dbReference>